<dbReference type="InterPro" id="IPR001296">
    <property type="entry name" value="Glyco_trans_1"/>
</dbReference>
<evidence type="ECO:0000313" key="3">
    <source>
        <dbReference type="EMBL" id="SVB06354.1"/>
    </source>
</evidence>
<dbReference type="Pfam" id="PF00534">
    <property type="entry name" value="Glycos_transf_1"/>
    <property type="match status" value="1"/>
</dbReference>
<dbReference type="Gene3D" id="3.40.50.2000">
    <property type="entry name" value="Glycogen Phosphorylase B"/>
    <property type="match status" value="2"/>
</dbReference>
<sequence length="371" mass="41576">MSNKLKEIFVFNNGVITSAGMSGSDNRALNWSRIWSETYDVTLIIPCAAIDRYLDCKARKILTTKKDTNSTSPLYWLMSYIFRACRGLLKTNLVTKGPLLIYSSSDLIPDSLPAFFLKYRNRKNSRVRLVMGCHLIAPTPFIGYGSKKSGGMQSLYYFLTQKIVFGLARKFADMVLVSNKIDKQKLIDSGFSSDKVLVSYGGVNNSEIEEAPEQEKTYDFIFIGRNHPQKGIDDLVLSWKEICAKKPNSKLAVVGGIENFTELKKKLFQHSLMGNVEFTGYLSGSSKYAHLKASKVLLFPSYYESFGMVALEALACGVPVVAYDLEVYREVFEDKLITVPRGNTTALAQAALNSLNLCKDSSFTNELKWFS</sequence>
<feature type="non-terminal residue" evidence="3">
    <location>
        <position position="371"/>
    </location>
</feature>
<dbReference type="PANTHER" id="PTHR46401:SF2">
    <property type="entry name" value="GLYCOSYLTRANSFERASE WBBK-RELATED"/>
    <property type="match status" value="1"/>
</dbReference>
<protein>
    <recommendedName>
        <fullName evidence="2">Glycosyl transferase family 1 domain-containing protein</fullName>
    </recommendedName>
</protein>
<dbReference type="PANTHER" id="PTHR46401">
    <property type="entry name" value="GLYCOSYLTRANSFERASE WBBK-RELATED"/>
    <property type="match status" value="1"/>
</dbReference>
<dbReference type="CDD" id="cd03801">
    <property type="entry name" value="GT4_PimA-like"/>
    <property type="match status" value="1"/>
</dbReference>
<accession>A0A382AYB2</accession>
<evidence type="ECO:0000259" key="2">
    <source>
        <dbReference type="Pfam" id="PF00534"/>
    </source>
</evidence>
<dbReference type="EMBL" id="UINC01027316">
    <property type="protein sequence ID" value="SVB06354.1"/>
    <property type="molecule type" value="Genomic_DNA"/>
</dbReference>
<dbReference type="GO" id="GO:0009103">
    <property type="term" value="P:lipopolysaccharide biosynthetic process"/>
    <property type="evidence" value="ECO:0007669"/>
    <property type="project" value="TreeGrafter"/>
</dbReference>
<gene>
    <name evidence="3" type="ORF">METZ01_LOCUS159208</name>
</gene>
<dbReference type="AlphaFoldDB" id="A0A382AYB2"/>
<dbReference type="GO" id="GO:0016757">
    <property type="term" value="F:glycosyltransferase activity"/>
    <property type="evidence" value="ECO:0007669"/>
    <property type="project" value="InterPro"/>
</dbReference>
<name>A0A382AYB2_9ZZZZ</name>
<proteinExistence type="predicted"/>
<evidence type="ECO:0000256" key="1">
    <source>
        <dbReference type="ARBA" id="ARBA00022679"/>
    </source>
</evidence>
<dbReference type="SUPFAM" id="SSF53756">
    <property type="entry name" value="UDP-Glycosyltransferase/glycogen phosphorylase"/>
    <property type="match status" value="1"/>
</dbReference>
<organism evidence="3">
    <name type="scientific">marine metagenome</name>
    <dbReference type="NCBI Taxonomy" id="408172"/>
    <lineage>
        <taxon>unclassified sequences</taxon>
        <taxon>metagenomes</taxon>
        <taxon>ecological metagenomes</taxon>
    </lineage>
</organism>
<keyword evidence="1" id="KW-0808">Transferase</keyword>
<feature type="domain" description="Glycosyl transferase family 1" evidence="2">
    <location>
        <begin position="207"/>
        <end position="351"/>
    </location>
</feature>
<reference evidence="3" key="1">
    <citation type="submission" date="2018-05" db="EMBL/GenBank/DDBJ databases">
        <authorList>
            <person name="Lanie J.A."/>
            <person name="Ng W.-L."/>
            <person name="Kazmierczak K.M."/>
            <person name="Andrzejewski T.M."/>
            <person name="Davidsen T.M."/>
            <person name="Wayne K.J."/>
            <person name="Tettelin H."/>
            <person name="Glass J.I."/>
            <person name="Rusch D."/>
            <person name="Podicherti R."/>
            <person name="Tsui H.-C.T."/>
            <person name="Winkler M.E."/>
        </authorList>
    </citation>
    <scope>NUCLEOTIDE SEQUENCE</scope>
</reference>